<organism evidence="2 3">
    <name type="scientific">Nesidiocoris tenuis</name>
    <dbReference type="NCBI Taxonomy" id="355587"/>
    <lineage>
        <taxon>Eukaryota</taxon>
        <taxon>Metazoa</taxon>
        <taxon>Ecdysozoa</taxon>
        <taxon>Arthropoda</taxon>
        <taxon>Hexapoda</taxon>
        <taxon>Insecta</taxon>
        <taxon>Pterygota</taxon>
        <taxon>Neoptera</taxon>
        <taxon>Paraneoptera</taxon>
        <taxon>Hemiptera</taxon>
        <taxon>Heteroptera</taxon>
        <taxon>Panheteroptera</taxon>
        <taxon>Cimicomorpha</taxon>
        <taxon>Miridae</taxon>
        <taxon>Dicyphina</taxon>
        <taxon>Nesidiocoris</taxon>
    </lineage>
</organism>
<reference evidence="2 3" key="1">
    <citation type="submission" date="2023-09" db="EMBL/GenBank/DDBJ databases">
        <title>Nesidiocoris tenuis whole genome shotgun sequence.</title>
        <authorList>
            <person name="Shibata T."/>
            <person name="Shimoda M."/>
            <person name="Kobayashi T."/>
            <person name="Uehara T."/>
        </authorList>
    </citation>
    <scope>NUCLEOTIDE SEQUENCE [LARGE SCALE GENOMIC DNA]</scope>
    <source>
        <strain evidence="2 3">Japan</strain>
    </source>
</reference>
<feature type="region of interest" description="Disordered" evidence="1">
    <location>
        <begin position="37"/>
        <end position="56"/>
    </location>
</feature>
<protein>
    <submittedName>
        <fullName evidence="2">Uncharacterized protein</fullName>
    </submittedName>
</protein>
<proteinExistence type="predicted"/>
<dbReference type="Proteomes" id="UP001307889">
    <property type="component" value="Chromosome 3"/>
</dbReference>
<accession>A0ABN7AIK0</accession>
<gene>
    <name evidence="2" type="ORF">NTJ_04890</name>
</gene>
<name>A0ABN7AIK0_9HEMI</name>
<dbReference type="EMBL" id="AP028911">
    <property type="protein sequence ID" value="BES92081.1"/>
    <property type="molecule type" value="Genomic_DNA"/>
</dbReference>
<evidence type="ECO:0000256" key="1">
    <source>
        <dbReference type="SAM" id="MobiDB-lite"/>
    </source>
</evidence>
<sequence length="142" mass="15315">MRTNLMKRAGPRSRRGGGMSAESRIVQGLGPLTAGRACSVASSSPRNPKGAHGSGGALSLLKLTSEQNCCGRGSVDLSACSPYDSRSRWNIVDIPTGKKVENPAVKIVRSFTQPVHELVRLQLLHLPISDKDFTFNDKKKNE</sequence>
<feature type="region of interest" description="Disordered" evidence="1">
    <location>
        <begin position="1"/>
        <end position="23"/>
    </location>
</feature>
<evidence type="ECO:0000313" key="2">
    <source>
        <dbReference type="EMBL" id="BES92081.1"/>
    </source>
</evidence>
<keyword evidence="3" id="KW-1185">Reference proteome</keyword>
<evidence type="ECO:0000313" key="3">
    <source>
        <dbReference type="Proteomes" id="UP001307889"/>
    </source>
</evidence>